<evidence type="ECO:0000313" key="5">
    <source>
        <dbReference type="EMBL" id="KAJ8959847.1"/>
    </source>
</evidence>
<dbReference type="PROSITE" id="PS50160">
    <property type="entry name" value="DNA_LIGASE_A3"/>
    <property type="match status" value="1"/>
</dbReference>
<dbReference type="SUPFAM" id="SSF52113">
    <property type="entry name" value="BRCT domain"/>
    <property type="match status" value="1"/>
</dbReference>
<dbReference type="InterPro" id="IPR001357">
    <property type="entry name" value="BRCT_dom"/>
</dbReference>
<evidence type="ECO:0000256" key="1">
    <source>
        <dbReference type="ARBA" id="ARBA00022598"/>
    </source>
</evidence>
<dbReference type="Pfam" id="PF01068">
    <property type="entry name" value="DNA_ligase_A_M"/>
    <property type="match status" value="1"/>
</dbReference>
<feature type="domain" description="BRCT" evidence="4">
    <location>
        <begin position="266"/>
        <end position="356"/>
    </location>
</feature>
<accession>A0AAV8Z9Q0</accession>
<dbReference type="InterPro" id="IPR012309">
    <property type="entry name" value="DNA_ligase_ATP-dep_C"/>
</dbReference>
<keyword evidence="6" id="KW-1185">Reference proteome</keyword>
<dbReference type="Proteomes" id="UP001162162">
    <property type="component" value="Unassembled WGS sequence"/>
</dbReference>
<evidence type="ECO:0000313" key="6">
    <source>
        <dbReference type="Proteomes" id="UP001162162"/>
    </source>
</evidence>
<reference evidence="5" key="1">
    <citation type="journal article" date="2023" name="Insect Mol. Biol.">
        <title>Genome sequencing provides insights into the evolution of gene families encoding plant cell wall-degrading enzymes in longhorned beetles.</title>
        <authorList>
            <person name="Shin N.R."/>
            <person name="Okamura Y."/>
            <person name="Kirsch R."/>
            <person name="Pauchet Y."/>
        </authorList>
    </citation>
    <scope>NUCLEOTIDE SEQUENCE</scope>
    <source>
        <strain evidence="5">AMC_N1</strain>
    </source>
</reference>
<dbReference type="SUPFAM" id="SSF50249">
    <property type="entry name" value="Nucleic acid-binding proteins"/>
    <property type="match status" value="1"/>
</dbReference>
<dbReference type="PANTHER" id="PTHR45997">
    <property type="entry name" value="DNA LIGASE 4"/>
    <property type="match status" value="1"/>
</dbReference>
<dbReference type="GO" id="GO:0006297">
    <property type="term" value="P:nucleotide-excision repair, DNA gap filling"/>
    <property type="evidence" value="ECO:0007669"/>
    <property type="project" value="TreeGrafter"/>
</dbReference>
<dbReference type="Gene3D" id="2.40.50.140">
    <property type="entry name" value="Nucleic acid-binding proteins"/>
    <property type="match status" value="1"/>
</dbReference>
<dbReference type="SUPFAM" id="SSF56091">
    <property type="entry name" value="DNA ligase/mRNA capping enzyme, catalytic domain"/>
    <property type="match status" value="1"/>
</dbReference>
<gene>
    <name evidence="5" type="ORF">NQ318_011580</name>
</gene>
<dbReference type="GO" id="GO:0003910">
    <property type="term" value="F:DNA ligase (ATP) activity"/>
    <property type="evidence" value="ECO:0007669"/>
    <property type="project" value="InterPro"/>
</dbReference>
<dbReference type="PANTHER" id="PTHR45997:SF1">
    <property type="entry name" value="DNA LIGASE 4"/>
    <property type="match status" value="1"/>
</dbReference>
<dbReference type="SMART" id="SM00292">
    <property type="entry name" value="BRCT"/>
    <property type="match status" value="1"/>
</dbReference>
<dbReference type="AlphaFoldDB" id="A0AAV8Z9Q0"/>
<proteinExistence type="predicted"/>
<sequence length="498" mass="57365">MPLKDRVQTLRQVLKRVKQGVLVLSEIKEVTSRQEIIDELNAAVDKEEEGIIIKESNSIYKYGDRNTGWYKMKLEYFEDAMNDLDLILMGGQYASSTSDTLNSFVVGICSGRAENGKPLYLSLGKVSSGVTDEQLDNLNKKLKTEGRKFEHFSSKNILFGKEVPHYYIEPEHSLVFEVRATELIRSTDDSFKAPYTLRFPRVLKIREDKPVDECLTINELLELTKSNKSVIKLNKRHIELDEILRTKTRKLRRTEIIMPTILDDRKVSDILEGYTIFVLNGTEECTKDLAESLIKKAGGTVAYRINEKVDIVLVGTNVPKVKELTGQRNKFDIIDASWLQKVICDGNLLGYDQEEVYCLGNNYKNCLSDELDMYGDSFTVETTVEKLKRTFEIISQMKEFTNHNNTIRLRNKKNFDGLTAYFDKYTIPNNSGSGIIYKSFLDELEFRYYNGNVSDQITEAINTIFYNNTDERKEILTDYLKSIGKSDVKLYPKTFIYE</sequence>
<dbReference type="InterPro" id="IPR021536">
    <property type="entry name" value="DNA_ligase_IV_dom"/>
</dbReference>
<dbReference type="GO" id="GO:0006303">
    <property type="term" value="P:double-strand break repair via nonhomologous end joining"/>
    <property type="evidence" value="ECO:0007669"/>
    <property type="project" value="TreeGrafter"/>
</dbReference>
<dbReference type="Pfam" id="PF00533">
    <property type="entry name" value="BRCT"/>
    <property type="match status" value="1"/>
</dbReference>
<name>A0AAV8Z9Q0_9CUCU</name>
<keyword evidence="2" id="KW-0233">DNA recombination</keyword>
<dbReference type="InterPro" id="IPR012340">
    <property type="entry name" value="NA-bd_OB-fold"/>
</dbReference>
<dbReference type="InterPro" id="IPR016059">
    <property type="entry name" value="DNA_ligase_ATP-dep_CS"/>
</dbReference>
<evidence type="ECO:0008006" key="7">
    <source>
        <dbReference type="Google" id="ProtNLM"/>
    </source>
</evidence>
<dbReference type="Pfam" id="PF11411">
    <property type="entry name" value="DNA_ligase_IV"/>
    <property type="match status" value="1"/>
</dbReference>
<dbReference type="GO" id="GO:0032807">
    <property type="term" value="C:DNA ligase IV complex"/>
    <property type="evidence" value="ECO:0007669"/>
    <property type="project" value="TreeGrafter"/>
</dbReference>
<dbReference type="Gene3D" id="3.40.50.10190">
    <property type="entry name" value="BRCT domain"/>
    <property type="match status" value="1"/>
</dbReference>
<keyword evidence="1" id="KW-0436">Ligase</keyword>
<evidence type="ECO:0000259" key="3">
    <source>
        <dbReference type="PROSITE" id="PS50160"/>
    </source>
</evidence>
<dbReference type="InterPro" id="IPR036420">
    <property type="entry name" value="BRCT_dom_sf"/>
</dbReference>
<dbReference type="Pfam" id="PF04679">
    <property type="entry name" value="DNA_ligase_A_C"/>
    <property type="match status" value="1"/>
</dbReference>
<dbReference type="Gene3D" id="3.30.470.30">
    <property type="entry name" value="DNA ligase/mRNA capping enzyme"/>
    <property type="match status" value="1"/>
</dbReference>
<dbReference type="PROSITE" id="PS50172">
    <property type="entry name" value="BRCT"/>
    <property type="match status" value="1"/>
</dbReference>
<dbReference type="PROSITE" id="PS00333">
    <property type="entry name" value="DNA_LIGASE_A2"/>
    <property type="match status" value="1"/>
</dbReference>
<dbReference type="GO" id="GO:0003677">
    <property type="term" value="F:DNA binding"/>
    <property type="evidence" value="ECO:0007669"/>
    <property type="project" value="InterPro"/>
</dbReference>
<dbReference type="GO" id="GO:0005958">
    <property type="term" value="C:DNA-dependent protein kinase-DNA ligase 4 complex"/>
    <property type="evidence" value="ECO:0007669"/>
    <property type="project" value="TreeGrafter"/>
</dbReference>
<evidence type="ECO:0000259" key="4">
    <source>
        <dbReference type="PROSITE" id="PS50172"/>
    </source>
</evidence>
<evidence type="ECO:0000256" key="2">
    <source>
        <dbReference type="ARBA" id="ARBA00023172"/>
    </source>
</evidence>
<organism evidence="5 6">
    <name type="scientific">Aromia moschata</name>
    <dbReference type="NCBI Taxonomy" id="1265417"/>
    <lineage>
        <taxon>Eukaryota</taxon>
        <taxon>Metazoa</taxon>
        <taxon>Ecdysozoa</taxon>
        <taxon>Arthropoda</taxon>
        <taxon>Hexapoda</taxon>
        <taxon>Insecta</taxon>
        <taxon>Pterygota</taxon>
        <taxon>Neoptera</taxon>
        <taxon>Endopterygota</taxon>
        <taxon>Coleoptera</taxon>
        <taxon>Polyphaga</taxon>
        <taxon>Cucujiformia</taxon>
        <taxon>Chrysomeloidea</taxon>
        <taxon>Cerambycidae</taxon>
        <taxon>Cerambycinae</taxon>
        <taxon>Callichromatini</taxon>
        <taxon>Aromia</taxon>
    </lineage>
</organism>
<dbReference type="InterPro" id="IPR012310">
    <property type="entry name" value="DNA_ligase_ATP-dep_cent"/>
</dbReference>
<feature type="domain" description="ATP-dependent DNA ligase family profile" evidence="3">
    <location>
        <begin position="1"/>
        <end position="110"/>
    </location>
</feature>
<dbReference type="InterPro" id="IPR029710">
    <property type="entry name" value="LIG4"/>
</dbReference>
<protein>
    <recommendedName>
        <fullName evidence="7">DNA ligase</fullName>
    </recommendedName>
</protein>
<dbReference type="GO" id="GO:0006310">
    <property type="term" value="P:DNA recombination"/>
    <property type="evidence" value="ECO:0007669"/>
    <property type="project" value="UniProtKB-KW"/>
</dbReference>
<dbReference type="GO" id="GO:0005524">
    <property type="term" value="F:ATP binding"/>
    <property type="evidence" value="ECO:0007669"/>
    <property type="project" value="InterPro"/>
</dbReference>
<comment type="caution">
    <text evidence="5">The sequence shown here is derived from an EMBL/GenBank/DDBJ whole genome shotgun (WGS) entry which is preliminary data.</text>
</comment>
<dbReference type="EMBL" id="JAPWTK010000011">
    <property type="protein sequence ID" value="KAJ8959847.1"/>
    <property type="molecule type" value="Genomic_DNA"/>
</dbReference>